<reference evidence="2" key="2">
    <citation type="submission" date="2025-08" db="UniProtKB">
        <authorList>
            <consortium name="RefSeq"/>
        </authorList>
    </citation>
    <scope>IDENTIFICATION</scope>
</reference>
<evidence type="ECO:0000313" key="1">
    <source>
        <dbReference type="Proteomes" id="UP000694886"/>
    </source>
</evidence>
<dbReference type="GeneID" id="18594759"/>
<accession>A0AB32WPJ2</accession>
<proteinExistence type="predicted"/>
<reference evidence="1" key="1">
    <citation type="journal article" date="1997" name="Nucleic Acids Res.">
        <title>tRNAscan-SE: a program for improved detection of transfer RNA genes in genomic sequence.</title>
        <authorList>
            <person name="Lowe T.M."/>
            <person name="Eddy S.R."/>
        </authorList>
    </citation>
    <scope>NUCLEOTIDE SEQUENCE [LARGE SCALE GENOMIC DNA]</scope>
    <source>
        <strain evidence="1">r\B97-61/B2</strain>
    </source>
</reference>
<dbReference type="AlphaFoldDB" id="A0AB32WPJ2"/>
<name>A0AB32WPJ2_THECC</name>
<organism evidence="1 2">
    <name type="scientific">Theobroma cacao</name>
    <name type="common">Cacao</name>
    <name type="synonym">Cocoa</name>
    <dbReference type="NCBI Taxonomy" id="3641"/>
    <lineage>
        <taxon>Eukaryota</taxon>
        <taxon>Viridiplantae</taxon>
        <taxon>Streptophyta</taxon>
        <taxon>Embryophyta</taxon>
        <taxon>Tracheophyta</taxon>
        <taxon>Spermatophyta</taxon>
        <taxon>Magnoliopsida</taxon>
        <taxon>eudicotyledons</taxon>
        <taxon>Gunneridae</taxon>
        <taxon>Pentapetalae</taxon>
        <taxon>rosids</taxon>
        <taxon>malvids</taxon>
        <taxon>Malvales</taxon>
        <taxon>Malvaceae</taxon>
        <taxon>Byttnerioideae</taxon>
        <taxon>Theobroma</taxon>
    </lineage>
</organism>
<dbReference type="RefSeq" id="XP_017979858.1">
    <property type="nucleotide sequence ID" value="XM_018124369.1"/>
</dbReference>
<dbReference type="Gramene" id="Tc07v2_t013060.1">
    <property type="protein sequence ID" value="Tc07v2_p013060.1"/>
    <property type="gene ID" value="Tc07v2_g013060"/>
</dbReference>
<protein>
    <submittedName>
        <fullName evidence="2">Uncharacterized protein LOC18594759</fullName>
    </submittedName>
</protein>
<gene>
    <name evidence="2" type="primary">LOC18594759</name>
</gene>
<sequence>MMDKIWMCCSRLSKALELGDFLQNFYIQDPIEKNWHAVIKPSGPRDLYDMSGSNEERAWQIDNEPNVSSLVPIINVSDDSVHYLRGDMVFTRSHPSLAGLMKMGQSIWNTTENIDASLEDFEFELPMLNQSELENSNAVDGANSTGNWKALTPNSKSSVSAADVLKTLFFILVRYTFSTFLTLYIKTLLGDDLGKFPAALLMNTVHFRMQAVLSKAITWYWSHRYQPTVAMSWRDCLYRVVPTALSMALCHRQRFRALEEARGCCGVLAYVGENPPLGWTLTCNTSLVFISVTFVTMCKSAAPIYLLLFAFCIKVNFLSIDFQVCSQCLDSAELQYCKNNEGWMKHSTGLCD</sequence>
<dbReference type="KEGG" id="tcc:18594759"/>
<dbReference type="Proteomes" id="UP000694886">
    <property type="component" value="Chromosome 7"/>
</dbReference>
<evidence type="ECO:0000313" key="2">
    <source>
        <dbReference type="RefSeq" id="XP_017979858.1"/>
    </source>
</evidence>